<feature type="transmembrane region" description="Helical" evidence="1">
    <location>
        <begin position="20"/>
        <end position="39"/>
    </location>
</feature>
<keyword evidence="1" id="KW-1133">Transmembrane helix</keyword>
<evidence type="ECO:0000256" key="1">
    <source>
        <dbReference type="SAM" id="Phobius"/>
    </source>
</evidence>
<feature type="transmembrane region" description="Helical" evidence="1">
    <location>
        <begin position="45"/>
        <end position="64"/>
    </location>
</feature>
<evidence type="ECO:0000313" key="3">
    <source>
        <dbReference type="Proteomes" id="UP001156940"/>
    </source>
</evidence>
<dbReference type="EMBL" id="JARXRM010000035">
    <property type="protein sequence ID" value="MDH5823669.1"/>
    <property type="molecule type" value="Genomic_DNA"/>
</dbReference>
<organism evidence="2 3">
    <name type="scientific">Luteimonas endophytica</name>
    <dbReference type="NCBI Taxonomy" id="3042023"/>
    <lineage>
        <taxon>Bacteria</taxon>
        <taxon>Pseudomonadati</taxon>
        <taxon>Pseudomonadota</taxon>
        <taxon>Gammaproteobacteria</taxon>
        <taxon>Lysobacterales</taxon>
        <taxon>Lysobacteraceae</taxon>
        <taxon>Luteimonas</taxon>
    </lineage>
</organism>
<feature type="transmembrane region" description="Helical" evidence="1">
    <location>
        <begin position="131"/>
        <end position="150"/>
    </location>
</feature>
<protein>
    <submittedName>
        <fullName evidence="2">Uncharacterized protein</fullName>
    </submittedName>
</protein>
<feature type="transmembrane region" description="Helical" evidence="1">
    <location>
        <begin position="76"/>
        <end position="94"/>
    </location>
</feature>
<proteinExistence type="predicted"/>
<name>A0ABT6JA96_9GAMM</name>
<gene>
    <name evidence="2" type="ORF">QFW77_11795</name>
</gene>
<dbReference type="Proteomes" id="UP001156940">
    <property type="component" value="Unassembled WGS sequence"/>
</dbReference>
<keyword evidence="3" id="KW-1185">Reference proteome</keyword>
<accession>A0ABT6JA96</accession>
<evidence type="ECO:0000313" key="2">
    <source>
        <dbReference type="EMBL" id="MDH5823669.1"/>
    </source>
</evidence>
<keyword evidence="1" id="KW-0812">Transmembrane</keyword>
<dbReference type="RefSeq" id="WP_280574914.1">
    <property type="nucleotide sequence ID" value="NZ_JARXRM010000035.1"/>
</dbReference>
<reference evidence="2 3" key="1">
    <citation type="submission" date="2023-04" db="EMBL/GenBank/DDBJ databases">
        <title>Luteimonas endophyticus RD2P54.</title>
        <authorList>
            <person name="Sun J.-Q."/>
        </authorList>
    </citation>
    <scope>NUCLEOTIDE SEQUENCE [LARGE SCALE GENOMIC DNA]</scope>
    <source>
        <strain evidence="2 3">RD2P54</strain>
    </source>
</reference>
<sequence>MAPAAPRPLAGRVLGSVPDAALAGWFLVLWISPLTLGVGAVRTGLMVMVVEFVLVHASAVLGAIVLSERVPRRTRLGTVGGMSLLYLAFIAAFVSEARSWWPLAVFVWLLLAKVALAMGRPGPDLRHRLQSAWAVAVMAYLAGVALTVLLPVPRLGLTYAIVSELGLAGNGLWVRRPQTAIAFGALYFAVQAFARLFDLRLPAHTLPGLPASRD</sequence>
<comment type="caution">
    <text evidence="2">The sequence shown here is derived from an EMBL/GenBank/DDBJ whole genome shotgun (WGS) entry which is preliminary data.</text>
</comment>
<keyword evidence="1" id="KW-0472">Membrane</keyword>
<feature type="transmembrane region" description="Helical" evidence="1">
    <location>
        <begin position="100"/>
        <end position="119"/>
    </location>
</feature>
<feature type="transmembrane region" description="Helical" evidence="1">
    <location>
        <begin position="156"/>
        <end position="173"/>
    </location>
</feature>